<accession>A0A699ZZF8</accession>
<dbReference type="PANTHER" id="PTHR22940">
    <property type="entry name" value="TIMEOUT/TIMELESS-2"/>
    <property type="match status" value="1"/>
</dbReference>
<gene>
    <name evidence="1" type="ORF">HaLaN_21990</name>
</gene>
<comment type="caution">
    <text evidence="1">The sequence shown here is derived from an EMBL/GenBank/DDBJ whole genome shotgun (WGS) entry which is preliminary data.</text>
</comment>
<evidence type="ECO:0000313" key="1">
    <source>
        <dbReference type="EMBL" id="GFH24236.1"/>
    </source>
</evidence>
<dbReference type="GO" id="GO:0003677">
    <property type="term" value="F:DNA binding"/>
    <property type="evidence" value="ECO:0007669"/>
    <property type="project" value="TreeGrafter"/>
</dbReference>
<feature type="non-terminal residue" evidence="1">
    <location>
        <position position="83"/>
    </location>
</feature>
<protein>
    <submittedName>
        <fullName evidence="1">TIMELESS domain-containing protein</fullName>
    </submittedName>
</protein>
<dbReference type="EMBL" id="BLLF01002480">
    <property type="protein sequence ID" value="GFH24236.1"/>
    <property type="molecule type" value="Genomic_DNA"/>
</dbReference>
<name>A0A699ZZF8_HAELA</name>
<keyword evidence="2" id="KW-1185">Reference proteome</keyword>
<proteinExistence type="predicted"/>
<dbReference type="Proteomes" id="UP000485058">
    <property type="component" value="Unassembled WGS sequence"/>
</dbReference>
<evidence type="ECO:0000313" key="2">
    <source>
        <dbReference type="Proteomes" id="UP000485058"/>
    </source>
</evidence>
<dbReference type="InterPro" id="IPR044998">
    <property type="entry name" value="Timeless"/>
</dbReference>
<dbReference type="GO" id="GO:0031298">
    <property type="term" value="C:replication fork protection complex"/>
    <property type="evidence" value="ECO:0007669"/>
    <property type="project" value="TreeGrafter"/>
</dbReference>
<feature type="non-terminal residue" evidence="1">
    <location>
        <position position="1"/>
    </location>
</feature>
<dbReference type="GO" id="GO:0006281">
    <property type="term" value="P:DNA repair"/>
    <property type="evidence" value="ECO:0007669"/>
    <property type="project" value="TreeGrafter"/>
</dbReference>
<dbReference type="AlphaFoldDB" id="A0A699ZZF8"/>
<organism evidence="1 2">
    <name type="scientific">Haematococcus lacustris</name>
    <name type="common">Green alga</name>
    <name type="synonym">Haematococcus pluvialis</name>
    <dbReference type="NCBI Taxonomy" id="44745"/>
    <lineage>
        <taxon>Eukaryota</taxon>
        <taxon>Viridiplantae</taxon>
        <taxon>Chlorophyta</taxon>
        <taxon>core chlorophytes</taxon>
        <taxon>Chlorophyceae</taxon>
        <taxon>CS clade</taxon>
        <taxon>Chlamydomonadales</taxon>
        <taxon>Haematococcaceae</taxon>
        <taxon>Haematococcus</taxon>
    </lineage>
</organism>
<reference evidence="1 2" key="1">
    <citation type="submission" date="2020-02" db="EMBL/GenBank/DDBJ databases">
        <title>Draft genome sequence of Haematococcus lacustris strain NIES-144.</title>
        <authorList>
            <person name="Morimoto D."/>
            <person name="Nakagawa S."/>
            <person name="Yoshida T."/>
            <person name="Sawayama S."/>
        </authorList>
    </citation>
    <scope>NUCLEOTIDE SEQUENCE [LARGE SCALE GENOMIC DNA]</scope>
    <source>
        <strain evidence="1 2">NIES-144</strain>
    </source>
</reference>
<dbReference type="GO" id="GO:0043111">
    <property type="term" value="P:replication fork arrest"/>
    <property type="evidence" value="ECO:0007669"/>
    <property type="project" value="TreeGrafter"/>
</dbReference>
<dbReference type="GO" id="GO:0000076">
    <property type="term" value="P:DNA replication checkpoint signaling"/>
    <property type="evidence" value="ECO:0007669"/>
    <property type="project" value="TreeGrafter"/>
</dbReference>
<sequence length="83" mass="9428">GLAYYQHNSAATNAAVFAVLWRIASPDGLNLEPLLYQLSVLRQFHKLLADKAIRAKDRVKEFHMMDGVAGMCFLDLMFWKTAQ</sequence>
<dbReference type="PANTHER" id="PTHR22940:SF4">
    <property type="entry name" value="PROTEIN TIMELESS HOMOLOG"/>
    <property type="match status" value="1"/>
</dbReference>